<evidence type="ECO:0000313" key="5">
    <source>
        <dbReference type="Proteomes" id="UP000016646"/>
    </source>
</evidence>
<evidence type="ECO:0000313" key="4">
    <source>
        <dbReference type="Proteomes" id="UP000016412"/>
    </source>
</evidence>
<dbReference type="AlphaFoldDB" id="U1GVS7"/>
<dbReference type="EMBL" id="AVQI01000050">
    <property type="protein sequence ID" value="ERK02690.1"/>
    <property type="molecule type" value="Genomic_DNA"/>
</dbReference>
<reference evidence="4 5" key="1">
    <citation type="submission" date="2013-08" db="EMBL/GenBank/DDBJ databases">
        <authorList>
            <person name="Durkin A.S."/>
            <person name="Haft D.R."/>
            <person name="McCorrison J."/>
            <person name="Torralba M."/>
            <person name="Gillis M."/>
            <person name="Haft D.H."/>
            <person name="Methe B."/>
            <person name="Sutton G."/>
            <person name="Nelson K.E."/>
        </authorList>
    </citation>
    <scope>NUCLEOTIDE SEQUENCE [LARGE SCALE GENOMIC DNA]</scope>
    <source>
        <strain evidence="3 5">ATCC 35536</strain>
        <strain evidence="2 4">VPI DR56BR1116</strain>
    </source>
</reference>
<protein>
    <submittedName>
        <fullName evidence="2">Uncharacterized protein</fullName>
    </submittedName>
</protein>
<dbReference type="STRING" id="1125725.HMPREF1325_0711"/>
<sequence>MYKRDAALINFQRKSPTPAQPRSEASSGVGVLNPPHE</sequence>
<dbReference type="EMBL" id="AUZJ01000035">
    <property type="protein sequence ID" value="ERF60669.1"/>
    <property type="molecule type" value="Genomic_DNA"/>
</dbReference>
<accession>U1GVS7</accession>
<dbReference type="Proteomes" id="UP000016412">
    <property type="component" value="Unassembled WGS sequence"/>
</dbReference>
<evidence type="ECO:0000313" key="3">
    <source>
        <dbReference type="EMBL" id="ERK02690.1"/>
    </source>
</evidence>
<name>U1GVS7_TRESO</name>
<dbReference type="PATRIC" id="fig|1125725.3.peg.1375"/>
<organism evidence="2 4">
    <name type="scientific">Treponema socranskii subsp. socranskii VPI DR56BR1116 = ATCC 35536</name>
    <dbReference type="NCBI Taxonomy" id="1125725"/>
    <lineage>
        <taxon>Bacteria</taxon>
        <taxon>Pseudomonadati</taxon>
        <taxon>Spirochaetota</taxon>
        <taxon>Spirochaetia</taxon>
        <taxon>Spirochaetales</taxon>
        <taxon>Treponemataceae</taxon>
        <taxon>Treponema</taxon>
    </lineage>
</organism>
<dbReference type="Proteomes" id="UP000016646">
    <property type="component" value="Unassembled WGS sequence"/>
</dbReference>
<gene>
    <name evidence="3" type="ORF">HMPREF0860_0189</name>
    <name evidence="2" type="ORF">HMPREF1325_0711</name>
</gene>
<evidence type="ECO:0000256" key="1">
    <source>
        <dbReference type="SAM" id="MobiDB-lite"/>
    </source>
</evidence>
<proteinExistence type="predicted"/>
<feature type="region of interest" description="Disordered" evidence="1">
    <location>
        <begin position="1"/>
        <end position="37"/>
    </location>
</feature>
<comment type="caution">
    <text evidence="2">The sequence shown here is derived from an EMBL/GenBank/DDBJ whole genome shotgun (WGS) entry which is preliminary data.</text>
</comment>
<evidence type="ECO:0000313" key="2">
    <source>
        <dbReference type="EMBL" id="ERF60669.1"/>
    </source>
</evidence>
<keyword evidence="5" id="KW-1185">Reference proteome</keyword>